<sequence length="203" mass="22872">MTIARPCMCRCSWRSRMGITIDIVNRISSPSSSTTPSGRTSPLRRHLKTSTTPRTPPPTRSASRVRGGRVSFRFTSLSYIPSLNFPFISSSRLHSLLTPSTPSAFRTFCLRTFPRLFMLPNFTSLFFPRFPNIILRCSVLAFPPFSLPPRSICLHTFLPSLLRLLILFTFDVGCWRVGVDDERGAVRELAWSFIVSGGVREPA</sequence>
<comment type="caution">
    <text evidence="2">The sequence shown here is derived from an EMBL/GenBank/DDBJ whole genome shotgun (WGS) entry which is preliminary data.</text>
</comment>
<keyword evidence="3" id="KW-1185">Reference proteome</keyword>
<evidence type="ECO:0000313" key="2">
    <source>
        <dbReference type="EMBL" id="KAJ7714849.1"/>
    </source>
</evidence>
<organism evidence="2 3">
    <name type="scientific">Mycena metata</name>
    <dbReference type="NCBI Taxonomy" id="1033252"/>
    <lineage>
        <taxon>Eukaryota</taxon>
        <taxon>Fungi</taxon>
        <taxon>Dikarya</taxon>
        <taxon>Basidiomycota</taxon>
        <taxon>Agaricomycotina</taxon>
        <taxon>Agaricomycetes</taxon>
        <taxon>Agaricomycetidae</taxon>
        <taxon>Agaricales</taxon>
        <taxon>Marasmiineae</taxon>
        <taxon>Mycenaceae</taxon>
        <taxon>Mycena</taxon>
    </lineage>
</organism>
<dbReference type="Proteomes" id="UP001215598">
    <property type="component" value="Unassembled WGS sequence"/>
</dbReference>
<evidence type="ECO:0000256" key="1">
    <source>
        <dbReference type="SAM" id="MobiDB-lite"/>
    </source>
</evidence>
<feature type="compositionally biased region" description="Low complexity" evidence="1">
    <location>
        <begin position="28"/>
        <end position="41"/>
    </location>
</feature>
<dbReference type="EMBL" id="JARKIB010000318">
    <property type="protein sequence ID" value="KAJ7714849.1"/>
    <property type="molecule type" value="Genomic_DNA"/>
</dbReference>
<reference evidence="2" key="1">
    <citation type="submission" date="2023-03" db="EMBL/GenBank/DDBJ databases">
        <title>Massive genome expansion in bonnet fungi (Mycena s.s.) driven by repeated elements and novel gene families across ecological guilds.</title>
        <authorList>
            <consortium name="Lawrence Berkeley National Laboratory"/>
            <person name="Harder C.B."/>
            <person name="Miyauchi S."/>
            <person name="Viragh M."/>
            <person name="Kuo A."/>
            <person name="Thoen E."/>
            <person name="Andreopoulos B."/>
            <person name="Lu D."/>
            <person name="Skrede I."/>
            <person name="Drula E."/>
            <person name="Henrissat B."/>
            <person name="Morin E."/>
            <person name="Kohler A."/>
            <person name="Barry K."/>
            <person name="LaButti K."/>
            <person name="Morin E."/>
            <person name="Salamov A."/>
            <person name="Lipzen A."/>
            <person name="Mereny Z."/>
            <person name="Hegedus B."/>
            <person name="Baldrian P."/>
            <person name="Stursova M."/>
            <person name="Weitz H."/>
            <person name="Taylor A."/>
            <person name="Grigoriev I.V."/>
            <person name="Nagy L.G."/>
            <person name="Martin F."/>
            <person name="Kauserud H."/>
        </authorList>
    </citation>
    <scope>NUCLEOTIDE SEQUENCE</scope>
    <source>
        <strain evidence="2">CBHHK182m</strain>
    </source>
</reference>
<name>A0AAD7MF88_9AGAR</name>
<gene>
    <name evidence="2" type="ORF">B0H16DRAFT_512152</name>
</gene>
<evidence type="ECO:0000313" key="3">
    <source>
        <dbReference type="Proteomes" id="UP001215598"/>
    </source>
</evidence>
<accession>A0AAD7MF88</accession>
<dbReference type="AlphaFoldDB" id="A0AAD7MF88"/>
<proteinExistence type="predicted"/>
<feature type="region of interest" description="Disordered" evidence="1">
    <location>
        <begin position="27"/>
        <end position="66"/>
    </location>
</feature>
<protein>
    <submittedName>
        <fullName evidence="2">Uncharacterized protein</fullName>
    </submittedName>
</protein>